<keyword evidence="10" id="KW-1185">Reference proteome</keyword>
<dbReference type="SUPFAM" id="SSF57701">
    <property type="entry name" value="Zn2/Cys6 DNA-binding domain"/>
    <property type="match status" value="1"/>
</dbReference>
<feature type="domain" description="Zn(2)-C6 fungal-type" evidence="8">
    <location>
        <begin position="12"/>
        <end position="41"/>
    </location>
</feature>
<accession>A0ABR4J147</accession>
<gene>
    <name evidence="9" type="ORF">BDW59DRAFT_138093</name>
</gene>
<comment type="caution">
    <text evidence="9">The sequence shown here is derived from an EMBL/GenBank/DDBJ whole genome shotgun (WGS) entry which is preliminary data.</text>
</comment>
<feature type="region of interest" description="Disordered" evidence="7">
    <location>
        <begin position="145"/>
        <end position="168"/>
    </location>
</feature>
<dbReference type="PROSITE" id="PS50048">
    <property type="entry name" value="ZN2_CY6_FUNGAL_2"/>
    <property type="match status" value="1"/>
</dbReference>
<evidence type="ECO:0000256" key="4">
    <source>
        <dbReference type="ARBA" id="ARBA00023125"/>
    </source>
</evidence>
<evidence type="ECO:0000256" key="2">
    <source>
        <dbReference type="ARBA" id="ARBA00022723"/>
    </source>
</evidence>
<keyword evidence="2" id="KW-0479">Metal-binding</keyword>
<evidence type="ECO:0000256" key="1">
    <source>
        <dbReference type="ARBA" id="ARBA00004123"/>
    </source>
</evidence>
<feature type="compositionally biased region" description="Basic and acidic residues" evidence="7">
    <location>
        <begin position="78"/>
        <end position="98"/>
    </location>
</feature>
<evidence type="ECO:0000256" key="6">
    <source>
        <dbReference type="ARBA" id="ARBA00023242"/>
    </source>
</evidence>
<evidence type="ECO:0000259" key="8">
    <source>
        <dbReference type="PROSITE" id="PS50048"/>
    </source>
</evidence>
<dbReference type="Pfam" id="PF04082">
    <property type="entry name" value="Fungal_trans"/>
    <property type="match status" value="1"/>
</dbReference>
<protein>
    <submittedName>
        <fullName evidence="9">Fungal-specific transcription factor domain-containing protein</fullName>
    </submittedName>
</protein>
<evidence type="ECO:0000313" key="10">
    <source>
        <dbReference type="Proteomes" id="UP001610335"/>
    </source>
</evidence>
<sequence>MDPARRKRTARACEPCRRRKIKCDGKDECAGCVAASIPCVYQSAPGEAMVREHLQSFDNRLQRVEGMFEILINKIDGNHGHSDTRDLDQSDRVEEHQNELNTPSTRDDIPAVHSTGRLALIRDVGEGQFTASVNSNIGATRKKRNYGQVEAADRQRLESRGSSWRPKRIKAPQPRVFADAYGEIRADATGRFRYIGLGSTIGVIDACQPFREYLDRNVEKGVNGATSSMLDTAIASGSHLTRKDSAERGEAPRLPPKPLVDVLVRWFYDRLYFMMPVISKADFEAQWSKVNMGDPDKANAGFLSVIYGILAVAVLSFPTDHDVFSGDAVAEGQDKDMAAHFFQGSVASSRELRYVTSHPEAKTMDRVEDHGLSLNHVVALALQGSFLSSIGNQANAWIAIGQAARHGQDIGLHRSSVHMGFSEMDQQRRQRLWWTIYSLDSALLGRPVAIRDLDCDVELPDVHTRAESPSYPDYSGFVAIIRIRQITGRILDMVAAVKKVKDNRHFRNIPRIRGEVLELNLELQTWATLEVPRHVKSAEQGSLNAQRLIALSGYFSALMLLYRYLVPNPHRASPLDGTEAISQSARAATNCIRITARIVECLPICPDLLFHAQHVFTSSMILLHCIWRSEDDSFIGSVSKDIEVALHSLRSLQHIWPEAKKLMCLLETYLELILNCLEKGVYRPALTVMTDLTAPEMPEKRYRELVAHEEEAISQRASVQPRQQPLITKHRVSIPISGSHCYRRTFQDTEAIPVSSPNGPPTKLCPSNLNNR</sequence>
<evidence type="ECO:0000256" key="3">
    <source>
        <dbReference type="ARBA" id="ARBA00023015"/>
    </source>
</evidence>
<dbReference type="InterPro" id="IPR001138">
    <property type="entry name" value="Zn2Cys6_DnaBD"/>
</dbReference>
<dbReference type="PANTHER" id="PTHR46910:SF3">
    <property type="entry name" value="HALOTOLERANCE PROTEIN 9-RELATED"/>
    <property type="match status" value="1"/>
</dbReference>
<dbReference type="PROSITE" id="PS00463">
    <property type="entry name" value="ZN2_CY6_FUNGAL_1"/>
    <property type="match status" value="1"/>
</dbReference>
<dbReference type="Gene3D" id="4.10.240.10">
    <property type="entry name" value="Zn(2)-C6 fungal-type DNA-binding domain"/>
    <property type="match status" value="1"/>
</dbReference>
<feature type="region of interest" description="Disordered" evidence="7">
    <location>
        <begin position="78"/>
        <end position="109"/>
    </location>
</feature>
<dbReference type="InterPro" id="IPR007219">
    <property type="entry name" value="XnlR_reg_dom"/>
</dbReference>
<dbReference type="Proteomes" id="UP001610335">
    <property type="component" value="Unassembled WGS sequence"/>
</dbReference>
<dbReference type="CDD" id="cd00067">
    <property type="entry name" value="GAL4"/>
    <property type="match status" value="1"/>
</dbReference>
<dbReference type="CDD" id="cd12148">
    <property type="entry name" value="fungal_TF_MHR"/>
    <property type="match status" value="1"/>
</dbReference>
<dbReference type="InterPro" id="IPR036864">
    <property type="entry name" value="Zn2-C6_fun-type_DNA-bd_sf"/>
</dbReference>
<keyword evidence="3" id="KW-0805">Transcription regulation</keyword>
<keyword evidence="5" id="KW-0804">Transcription</keyword>
<reference evidence="9 10" key="1">
    <citation type="submission" date="2024-07" db="EMBL/GenBank/DDBJ databases">
        <title>Section-level genome sequencing and comparative genomics of Aspergillus sections Usti and Cavernicolus.</title>
        <authorList>
            <consortium name="Lawrence Berkeley National Laboratory"/>
            <person name="Nybo J.L."/>
            <person name="Vesth T.C."/>
            <person name="Theobald S."/>
            <person name="Frisvad J.C."/>
            <person name="Larsen T.O."/>
            <person name="Kjaerboelling I."/>
            <person name="Rothschild-Mancinelli K."/>
            <person name="Lyhne E.K."/>
            <person name="Kogle M.E."/>
            <person name="Barry K."/>
            <person name="Clum A."/>
            <person name="Na H."/>
            <person name="Ledsgaard L."/>
            <person name="Lin J."/>
            <person name="Lipzen A."/>
            <person name="Kuo A."/>
            <person name="Riley R."/>
            <person name="Mondo S."/>
            <person name="LaButti K."/>
            <person name="Haridas S."/>
            <person name="Pangalinan J."/>
            <person name="Salamov A.A."/>
            <person name="Simmons B.A."/>
            <person name="Magnuson J.K."/>
            <person name="Chen J."/>
            <person name="Drula E."/>
            <person name="Henrissat B."/>
            <person name="Wiebenga A."/>
            <person name="Lubbers R.J."/>
            <person name="Gomes A.C."/>
            <person name="Makela M.R."/>
            <person name="Stajich J."/>
            <person name="Grigoriev I.V."/>
            <person name="Mortensen U.H."/>
            <person name="De vries R.P."/>
            <person name="Baker S.E."/>
            <person name="Andersen M.R."/>
        </authorList>
    </citation>
    <scope>NUCLEOTIDE SEQUENCE [LARGE SCALE GENOMIC DNA]</scope>
    <source>
        <strain evidence="9 10">CBS 600.67</strain>
    </source>
</reference>
<proteinExistence type="predicted"/>
<evidence type="ECO:0000256" key="7">
    <source>
        <dbReference type="SAM" id="MobiDB-lite"/>
    </source>
</evidence>
<dbReference type="Pfam" id="PF00172">
    <property type="entry name" value="Zn_clus"/>
    <property type="match status" value="1"/>
</dbReference>
<dbReference type="InterPro" id="IPR050987">
    <property type="entry name" value="AtrR-like"/>
</dbReference>
<feature type="region of interest" description="Disordered" evidence="7">
    <location>
        <begin position="751"/>
        <end position="772"/>
    </location>
</feature>
<evidence type="ECO:0000256" key="5">
    <source>
        <dbReference type="ARBA" id="ARBA00023163"/>
    </source>
</evidence>
<evidence type="ECO:0000313" key="9">
    <source>
        <dbReference type="EMBL" id="KAL2833704.1"/>
    </source>
</evidence>
<keyword evidence="6" id="KW-0539">Nucleus</keyword>
<dbReference type="SMART" id="SM00066">
    <property type="entry name" value="GAL4"/>
    <property type="match status" value="1"/>
</dbReference>
<keyword evidence="4" id="KW-0238">DNA-binding</keyword>
<comment type="subcellular location">
    <subcellularLocation>
        <location evidence="1">Nucleus</location>
    </subcellularLocation>
</comment>
<dbReference type="SMART" id="SM00906">
    <property type="entry name" value="Fungal_trans"/>
    <property type="match status" value="1"/>
</dbReference>
<name>A0ABR4J147_9EURO</name>
<dbReference type="PANTHER" id="PTHR46910">
    <property type="entry name" value="TRANSCRIPTION FACTOR PDR1"/>
    <property type="match status" value="1"/>
</dbReference>
<organism evidence="9 10">
    <name type="scientific">Aspergillus cavernicola</name>
    <dbReference type="NCBI Taxonomy" id="176166"/>
    <lineage>
        <taxon>Eukaryota</taxon>
        <taxon>Fungi</taxon>
        <taxon>Dikarya</taxon>
        <taxon>Ascomycota</taxon>
        <taxon>Pezizomycotina</taxon>
        <taxon>Eurotiomycetes</taxon>
        <taxon>Eurotiomycetidae</taxon>
        <taxon>Eurotiales</taxon>
        <taxon>Aspergillaceae</taxon>
        <taxon>Aspergillus</taxon>
        <taxon>Aspergillus subgen. Nidulantes</taxon>
    </lineage>
</organism>
<dbReference type="EMBL" id="JBFXLS010000003">
    <property type="protein sequence ID" value="KAL2833704.1"/>
    <property type="molecule type" value="Genomic_DNA"/>
</dbReference>